<dbReference type="KEGG" id="pox:MB84_09040"/>
<gene>
    <name evidence="2" type="ORF">MB84_09040</name>
</gene>
<protein>
    <submittedName>
        <fullName evidence="2">Uncharacterized protein</fullName>
    </submittedName>
</protein>
<evidence type="ECO:0000313" key="2">
    <source>
        <dbReference type="EMBL" id="AKC69592.1"/>
    </source>
</evidence>
<dbReference type="RefSeq" id="WP_046290901.1">
    <property type="nucleotide sequence ID" value="NZ_CP011253.3"/>
</dbReference>
<dbReference type="PATRIC" id="fig|573737.6.peg.2666"/>
<organism evidence="2 3">
    <name type="scientific">Pandoraea oxalativorans</name>
    <dbReference type="NCBI Taxonomy" id="573737"/>
    <lineage>
        <taxon>Bacteria</taxon>
        <taxon>Pseudomonadati</taxon>
        <taxon>Pseudomonadota</taxon>
        <taxon>Betaproteobacteria</taxon>
        <taxon>Burkholderiales</taxon>
        <taxon>Burkholderiaceae</taxon>
        <taxon>Pandoraea</taxon>
    </lineage>
</organism>
<feature type="region of interest" description="Disordered" evidence="1">
    <location>
        <begin position="296"/>
        <end position="332"/>
    </location>
</feature>
<keyword evidence="3" id="KW-1185">Reference proteome</keyword>
<accession>A0A0E3YAK6</accession>
<sequence>MNADGHRALSAPPMPCASSAQTAYPSTPILAPLYRTLGWADVVNLRALNPKCNPTKAAVMRAAEHPDSTFGREIEACMGKTVVGEPARTAGQAIALRRLAVLEDHEVTLDALRDTGLPTDLAVDLLRRLLPRPTGWTLFERIAGTPDLETWAQSVLSRDSETHVADDILTLRILQAFGHDIALPWSFDTTNKWVYFYSAGADPTSVLSRMIDIATLDRPACYATRDVCRKAYQAIAYCHYGAGGQIWPHWEATHDVWKIHPDPREHGIVDDILSHNAITCDTERWLRDVTVVGGLDVRDYSPRTGPDYESDLSDPENVTCDPRRHRIAPSDLRERRAVLTAVAARRRAAQRAALPPPPAPPSPTLQSSGERPRSAPPSTSHAGGDDEGDGNGNAG</sequence>
<dbReference type="Proteomes" id="UP000035050">
    <property type="component" value="Chromosome"/>
</dbReference>
<reference evidence="2" key="1">
    <citation type="submission" date="2016-06" db="EMBL/GenBank/DDBJ databases">
        <title>Pandoraea oxalativorans DSM 23570 Genome Sequencing.</title>
        <authorList>
            <person name="Ee R."/>
            <person name="Lim Y.-L."/>
            <person name="Yong D."/>
            <person name="Yin W.-F."/>
            <person name="Chan K.-G."/>
        </authorList>
    </citation>
    <scope>NUCLEOTIDE SEQUENCE</scope>
    <source>
        <strain evidence="2">DSM 23570</strain>
    </source>
</reference>
<evidence type="ECO:0000256" key="1">
    <source>
        <dbReference type="SAM" id="MobiDB-lite"/>
    </source>
</evidence>
<evidence type="ECO:0000313" key="3">
    <source>
        <dbReference type="Proteomes" id="UP000035050"/>
    </source>
</evidence>
<name>A0A0E3YAK6_9BURK</name>
<feature type="compositionally biased region" description="Pro residues" evidence="1">
    <location>
        <begin position="354"/>
        <end position="363"/>
    </location>
</feature>
<dbReference type="OrthoDB" id="8937901at2"/>
<dbReference type="EMBL" id="CP011253">
    <property type="protein sequence ID" value="AKC69592.1"/>
    <property type="molecule type" value="Genomic_DNA"/>
</dbReference>
<dbReference type="AlphaFoldDB" id="A0A0E3YAK6"/>
<proteinExistence type="predicted"/>
<feature type="region of interest" description="Disordered" evidence="1">
    <location>
        <begin position="344"/>
        <end position="395"/>
    </location>
</feature>
<dbReference type="HOGENOM" id="CLU_766924_0_0_4"/>